<dbReference type="Proteomes" id="UP000000442">
    <property type="component" value="Chromosome"/>
</dbReference>
<protein>
    <submittedName>
        <fullName evidence="1">Uncharacterized protein</fullName>
    </submittedName>
</protein>
<name>C0QG65_DESAH</name>
<dbReference type="HOGENOM" id="CLU_955557_0_0_7"/>
<dbReference type="STRING" id="177437.HRM2_45880"/>
<dbReference type="eggNOG" id="ENOG502ZMS7">
    <property type="taxonomic scope" value="Bacteria"/>
</dbReference>
<evidence type="ECO:0000313" key="1">
    <source>
        <dbReference type="EMBL" id="ACN17644.1"/>
    </source>
</evidence>
<gene>
    <name evidence="1" type="ordered locus">HRM2_45880</name>
</gene>
<dbReference type="EMBL" id="CP001087">
    <property type="protein sequence ID" value="ACN17644.1"/>
    <property type="molecule type" value="Genomic_DNA"/>
</dbReference>
<organism evidence="1 2">
    <name type="scientific">Desulforapulum autotrophicum (strain ATCC 43914 / DSM 3382 / VKM B-1955 / HRM2)</name>
    <name type="common">Desulfobacterium autotrophicum</name>
    <dbReference type="NCBI Taxonomy" id="177437"/>
    <lineage>
        <taxon>Bacteria</taxon>
        <taxon>Pseudomonadati</taxon>
        <taxon>Thermodesulfobacteriota</taxon>
        <taxon>Desulfobacteria</taxon>
        <taxon>Desulfobacterales</taxon>
        <taxon>Desulfobacteraceae</taxon>
        <taxon>Desulforapulum</taxon>
    </lineage>
</organism>
<evidence type="ECO:0000313" key="2">
    <source>
        <dbReference type="Proteomes" id="UP000000442"/>
    </source>
</evidence>
<dbReference type="KEGG" id="dat:HRM2_45880"/>
<sequence length="296" mass="33845">MHKSWFMIYWYEPTSVAAWIKRTLSMFNLVLFSVLTVLVVSEFRFDWGEQLLGRYLASTNALRPETGIIWKTGNQADRAHSYLDTIVTERQHQARSAQEATSFSELARVVLPGQWTGLDRERFKTLYLDLPDNMAAELIPPAELVWLFGTPTLNRIFCQGKSQGLEIYFLGPDNRVIRQLDLDHQFLSNLENQETSFSGTLETIPGFAGRIFPADQFFKALLSLPMEVLPDLITTPEPLLREKGTIVRAGIWNEANSGYIRLGFEFHANNDTKIVLVRAREWAVWRLSMALSRGGQ</sequence>
<accession>C0QG65</accession>
<proteinExistence type="predicted"/>
<keyword evidence="2" id="KW-1185">Reference proteome</keyword>
<dbReference type="AlphaFoldDB" id="C0QG65"/>
<reference evidence="1 2" key="1">
    <citation type="journal article" date="2009" name="Environ. Microbiol.">
        <title>Genome sequence of Desulfobacterium autotrophicum HRM2, a marine sulfate reducer oxidizing organic carbon completely to carbon dioxide.</title>
        <authorList>
            <person name="Strittmatter A.W."/>
            <person name="Liesegang H."/>
            <person name="Rabus R."/>
            <person name="Decker I."/>
            <person name="Amann J."/>
            <person name="Andres S."/>
            <person name="Henne A."/>
            <person name="Fricke W.F."/>
            <person name="Martinez-Arias R."/>
            <person name="Bartels D."/>
            <person name="Goesmann A."/>
            <person name="Krause L."/>
            <person name="Puehler A."/>
            <person name="Klenk H.P."/>
            <person name="Richter M."/>
            <person name="Schuler M."/>
            <person name="Gloeckner F.O."/>
            <person name="Meyerdierks A."/>
            <person name="Gottschalk G."/>
            <person name="Amann R."/>
        </authorList>
    </citation>
    <scope>NUCLEOTIDE SEQUENCE [LARGE SCALE GENOMIC DNA]</scope>
    <source>
        <strain evidence="2">ATCC 43914 / DSM 3382 / HRM2</strain>
    </source>
</reference>